<dbReference type="CTD" id="8237872"/>
<dbReference type="eggNOG" id="KOG1887">
    <property type="taxonomic scope" value="Eukaryota"/>
</dbReference>
<evidence type="ECO:0000256" key="1">
    <source>
        <dbReference type="ARBA" id="ARBA00022786"/>
    </source>
</evidence>
<feature type="compositionally biased region" description="Low complexity" evidence="3">
    <location>
        <begin position="479"/>
        <end position="490"/>
    </location>
</feature>
<gene>
    <name evidence="6" type="primary">8237872</name>
    <name evidence="5" type="ORF">Phum_PHUM222100</name>
</gene>
<dbReference type="PANTHER" id="PTHR22975">
    <property type="entry name" value="UBIQUITIN SPECIFIC PROTEINASE"/>
    <property type="match status" value="1"/>
</dbReference>
<dbReference type="SUPFAM" id="SSF54001">
    <property type="entry name" value="Cysteine proteinases"/>
    <property type="match status" value="1"/>
</dbReference>
<dbReference type="VEuPathDB" id="VectorBase:PHUM222100"/>
<dbReference type="EMBL" id="DS235184">
    <property type="protein sequence ID" value="EEB13106.1"/>
    <property type="molecule type" value="Genomic_DNA"/>
</dbReference>
<dbReference type="EnsemblMetazoa" id="PHUM222100-RA">
    <property type="protein sequence ID" value="PHUM222100-PA"/>
    <property type="gene ID" value="PHUM222100"/>
</dbReference>
<feature type="compositionally biased region" description="Gly residues" evidence="3">
    <location>
        <begin position="1554"/>
        <end position="1565"/>
    </location>
</feature>
<evidence type="ECO:0000313" key="7">
    <source>
        <dbReference type="Proteomes" id="UP000009046"/>
    </source>
</evidence>
<feature type="domain" description="USP" evidence="4">
    <location>
        <begin position="1"/>
        <end position="278"/>
    </location>
</feature>
<dbReference type="RefSeq" id="XP_002425844.1">
    <property type="nucleotide sequence ID" value="XM_002425799.1"/>
</dbReference>
<proteinExistence type="predicted"/>
<evidence type="ECO:0000313" key="6">
    <source>
        <dbReference type="EnsemblMetazoa" id="PHUM222100-PA"/>
    </source>
</evidence>
<dbReference type="InParanoid" id="E0VIA0"/>
<feature type="compositionally biased region" description="Basic and acidic residues" evidence="3">
    <location>
        <begin position="785"/>
        <end position="806"/>
    </location>
</feature>
<feature type="compositionally biased region" description="Polar residues" evidence="3">
    <location>
        <begin position="1593"/>
        <end position="1604"/>
    </location>
</feature>
<sequence length="1709" mass="190494">MTINELFSQLQFSQESALPPDALRRALAETFFDQQRFQLGFMDDASECFENILLRIHFHIANEEAEDMCSAKHCIPHQKFAMTLVEQSVCDACGATSEPLPFTQMVHYVSASALTDQARQLSATSPAHSDLFGQLLRRAGGMGDIRDCPSNCGAKIQICRSLMNRPEIVSVGIVWDSERPTLEQIMAVFAAIGTTLRPGDVFHSVIDQRWALNSQHALVGVVTYYGKHYSTFFFHTKLRLWIYFDDANVREVGPKWEQVVDKCRRGRYQPLLLLYAALGGTPVNTQDAPKFITPVTNLQTAITPNPEINKQTISDYQNLSDMQAVILSRSLDGNNSLQKEMDPSYISRKAVENVLSYQKQIHRTTSSGGGGGNFETQKRLSENNYGQGDVKPRLNGGLELYRSNSMSNRTLPTESLTASSRRRDSGNWSGDRNSASSSSSTSMENPYLYIVGKMQQRNGAVPRSPNSKKENGGQFDQGYDSYSLSSTDSLPLQQGLKHSLQLAQIPEARVPGVYNQVDSGEILPMGQDCEQLCQEADDLMNKSKMLEDQHDYEGALVLIQAACAKSRAAMDAPYSNPANITLARMKHNSCVVGLRSLQRKMNGDKDGTLEGRHSRENSCSSVKSKGNHSRQNSRDSNKGQHSQKLPQPVVGVHNISEKPSKNIEIYATLPKKKNGVMSRVKSKSNNDSPPKNIIEDAEYLIYDRPGRDKNRGRDKNDKALSPVKEKRARSEERNKKSDFGSSQMTGKDSGKKQTKEPEVKNTNKKQHKIRRKLLMGGLIRRKNRSMPDLREDEDLKNPDLKTQDDTSIKSSLMVEKQLSGYLSEGHLEFAGNATNPNLERSRLMRKSFHGSVGKFLHAAKVPPPPPIRTTSQLSKSSPERPKYPLPNEMNPYGNHIVDKNDPVQYANGNISAQNELTQVITRAQIHQEPQNEQMMNENNYENNGANLPLPPYPSPLNSVVHSRQASEEFPPPPEEVLIMEEASLLTQLQIKRQQILADKNKIDKQNNKMADGSVTNQQTTSSNSLLKELQAKLQQKLNSSNSNSRGDSSEDIVDFVETMKQKSDDLDKINSVKDLTSKFEQIRVVENKEKREEENCCKTRRSSSSSEFYRLEKPKMDDVPLAEMLEMNSPSKRVADMLPTTTTTTNFTTSVLKLTGEEENEDNDMLRRKNGGSKKKNVTFCDQVVLVATADDDEEDNFIPNPILERVLRSALNKDPNDKTNRSLSRTHPLYKAEFSDQEKNQLITKMTPGERSKPPPIMMPHHNTMNVPQVVSHESECNGRLNNQQILYTQNVDPRLNPTYSGLPESGRPNSSDGGKGGYETEYMRASGSSGYVGKNDVHRMNYSQSQQQQQFDSNRYNAHYPLSDVNRGYHHSHIYGPPTEVPRSVPQQIPNSIQPQQYSQQIPLTHTQTYQYSQQIHGDGARLPPQQQQQQYLTQEQVKSGGGGGGGGHPYVHVPHIRNQPYGANVSDLQNGSGNRYVEVRKPTKDAMMVVNDQNFESGRCSVMQQDKSSSVRLPLQKTPQMARATLSLSQNPPFSNSPNHVPRPNSSYQTAGGGLPGGGGVKGITQQAKMPLQQESKPIFPPYYHPLVNKVTTPPQQTTSYPRYEPIKSKQPPQNYPPYQQPPPPKQIPMGGGGGGGVGVGVGGGNCKINEMRQSQENLLQGGGGGSGTGTKTNPCHLCRKKQVPVPGLYCPGCDFYMSRFRPKNN</sequence>
<dbReference type="CDD" id="cd02257">
    <property type="entry name" value="Peptidase_C19"/>
    <property type="match status" value="1"/>
</dbReference>
<dbReference type="Proteomes" id="UP000009046">
    <property type="component" value="Unassembled WGS sequence"/>
</dbReference>
<dbReference type="PROSITE" id="PS50235">
    <property type="entry name" value="USP_3"/>
    <property type="match status" value="1"/>
</dbReference>
<accession>E0VIA0</accession>
<keyword evidence="1" id="KW-0833">Ubl conjugation pathway</keyword>
<dbReference type="PANTHER" id="PTHR22975:SF9">
    <property type="entry name" value="ECHINUS SPLICE FORM 3"/>
    <property type="match status" value="1"/>
</dbReference>
<feature type="compositionally biased region" description="Basic residues" evidence="3">
    <location>
        <begin position="762"/>
        <end position="784"/>
    </location>
</feature>
<dbReference type="OMA" id="TSDLMMN"/>
<protein>
    <submittedName>
        <fullName evidence="5 6">Ubiquitin specific proteinase, putative</fullName>
    </submittedName>
</protein>
<feature type="region of interest" description="Disordered" evidence="3">
    <location>
        <begin position="1531"/>
        <end position="1567"/>
    </location>
</feature>
<feature type="compositionally biased region" description="Polar residues" evidence="3">
    <location>
        <begin position="402"/>
        <end position="419"/>
    </location>
</feature>
<feature type="compositionally biased region" description="Basic and acidic residues" evidence="3">
    <location>
        <begin position="748"/>
        <end position="761"/>
    </location>
</feature>
<feature type="region of interest" description="Disordered" evidence="3">
    <location>
        <begin position="1001"/>
        <end position="1022"/>
    </location>
</feature>
<evidence type="ECO:0000256" key="2">
    <source>
        <dbReference type="ARBA" id="ARBA00022801"/>
    </source>
</evidence>
<reference evidence="6" key="3">
    <citation type="submission" date="2020-05" db="UniProtKB">
        <authorList>
            <consortium name="EnsemblMetazoa"/>
        </authorList>
    </citation>
    <scope>IDENTIFICATION</scope>
    <source>
        <strain evidence="6">USDA</strain>
    </source>
</reference>
<feature type="region of interest" description="Disordered" evidence="3">
    <location>
        <begin position="456"/>
        <end position="490"/>
    </location>
</feature>
<feature type="region of interest" description="Disordered" evidence="3">
    <location>
        <begin position="601"/>
        <end position="657"/>
    </location>
</feature>
<feature type="compositionally biased region" description="Polar residues" evidence="3">
    <location>
        <begin position="1531"/>
        <end position="1553"/>
    </location>
</feature>
<evidence type="ECO:0000259" key="4">
    <source>
        <dbReference type="PROSITE" id="PS50235"/>
    </source>
</evidence>
<feature type="compositionally biased region" description="Basic and acidic residues" evidence="3">
    <location>
        <begin position="704"/>
        <end position="738"/>
    </location>
</feature>
<dbReference type="Gene3D" id="3.90.70.10">
    <property type="entry name" value="Cysteine proteinases"/>
    <property type="match status" value="1"/>
</dbReference>
<feature type="compositionally biased region" description="Gly residues" evidence="3">
    <location>
        <begin position="1633"/>
        <end position="1642"/>
    </location>
</feature>
<dbReference type="HOGENOM" id="CLU_001341_0_0_1"/>
<dbReference type="FunCoup" id="E0VIA0">
    <property type="interactions" value="2"/>
</dbReference>
<keyword evidence="7" id="KW-1185">Reference proteome</keyword>
<keyword evidence="2" id="KW-0378">Hydrolase</keyword>
<evidence type="ECO:0000256" key="3">
    <source>
        <dbReference type="SAM" id="MobiDB-lite"/>
    </source>
</evidence>
<evidence type="ECO:0000313" key="5">
    <source>
        <dbReference type="EMBL" id="EEB13106.1"/>
    </source>
</evidence>
<dbReference type="EMBL" id="AAZO01002576">
    <property type="status" value="NOT_ANNOTATED_CDS"/>
    <property type="molecule type" value="Genomic_DNA"/>
</dbReference>
<feature type="region of interest" description="Disordered" evidence="3">
    <location>
        <begin position="1591"/>
        <end position="1642"/>
    </location>
</feature>
<organism>
    <name type="scientific">Pediculus humanus subsp. corporis</name>
    <name type="common">Body louse</name>
    <dbReference type="NCBI Taxonomy" id="121224"/>
    <lineage>
        <taxon>Eukaryota</taxon>
        <taxon>Metazoa</taxon>
        <taxon>Ecdysozoa</taxon>
        <taxon>Arthropoda</taxon>
        <taxon>Hexapoda</taxon>
        <taxon>Insecta</taxon>
        <taxon>Pterygota</taxon>
        <taxon>Neoptera</taxon>
        <taxon>Paraneoptera</taxon>
        <taxon>Psocodea</taxon>
        <taxon>Troctomorpha</taxon>
        <taxon>Phthiraptera</taxon>
        <taxon>Anoplura</taxon>
        <taxon>Pediculidae</taxon>
        <taxon>Pediculus</taxon>
    </lineage>
</organism>
<reference evidence="5" key="1">
    <citation type="submission" date="2007-04" db="EMBL/GenBank/DDBJ databases">
        <title>Annotation of Pediculus humanus corporis strain USDA.</title>
        <authorList>
            <person name="Kirkness E."/>
            <person name="Hannick L."/>
            <person name="Hass B."/>
            <person name="Bruggner R."/>
            <person name="Lawson D."/>
            <person name="Bidwell S."/>
            <person name="Joardar V."/>
            <person name="Caler E."/>
            <person name="Walenz B."/>
            <person name="Inman J."/>
            <person name="Schobel S."/>
            <person name="Galinsky K."/>
            <person name="Amedeo P."/>
            <person name="Strausberg R."/>
        </authorList>
    </citation>
    <scope>NUCLEOTIDE SEQUENCE</scope>
    <source>
        <strain evidence="5">USDA</strain>
    </source>
</reference>
<dbReference type="GO" id="GO:0016787">
    <property type="term" value="F:hydrolase activity"/>
    <property type="evidence" value="ECO:0007669"/>
    <property type="project" value="UniProtKB-KW"/>
</dbReference>
<feature type="compositionally biased region" description="Pro residues" evidence="3">
    <location>
        <begin position="1617"/>
        <end position="1630"/>
    </location>
</feature>
<dbReference type="InterPro" id="IPR028889">
    <property type="entry name" value="USP"/>
</dbReference>
<feature type="region of interest" description="Disordered" evidence="3">
    <location>
        <begin position="1297"/>
        <end position="1323"/>
    </location>
</feature>
<dbReference type="OrthoDB" id="205782at2759"/>
<feature type="region of interest" description="Disordered" evidence="3">
    <location>
        <begin position="674"/>
        <end position="806"/>
    </location>
</feature>
<dbReference type="STRING" id="121224.E0VIA0"/>
<reference evidence="5" key="2">
    <citation type="submission" date="2007-04" db="EMBL/GenBank/DDBJ databases">
        <title>The genome of the human body louse.</title>
        <authorList>
            <consortium name="The Human Body Louse Genome Consortium"/>
            <person name="Kirkness E."/>
            <person name="Walenz B."/>
            <person name="Hass B."/>
            <person name="Bruggner R."/>
            <person name="Strausberg R."/>
        </authorList>
    </citation>
    <scope>NUCLEOTIDE SEQUENCE</scope>
    <source>
        <strain evidence="5">USDA</strain>
    </source>
</reference>
<feature type="region of interest" description="Disordered" evidence="3">
    <location>
        <begin position="362"/>
        <end position="443"/>
    </location>
</feature>
<feature type="compositionally biased region" description="Basic and acidic residues" evidence="3">
    <location>
        <begin position="601"/>
        <end position="616"/>
    </location>
</feature>
<name>E0VIA0_PEDHC</name>
<dbReference type="InterPro" id="IPR038765">
    <property type="entry name" value="Papain-like_cys_pep_sf"/>
</dbReference>
<feature type="region of interest" description="Disordered" evidence="3">
    <location>
        <begin position="856"/>
        <end position="881"/>
    </location>
</feature>
<dbReference type="GeneID" id="8237872"/>
<dbReference type="KEGG" id="phu:Phum_PHUM222100"/>
<dbReference type="InterPro" id="IPR052398">
    <property type="entry name" value="Ubiquitin_hydrolase_53/54"/>
</dbReference>